<dbReference type="Pfam" id="PF13173">
    <property type="entry name" value="AAA_14"/>
    <property type="match status" value="1"/>
</dbReference>
<dbReference type="HOGENOM" id="CLU_041527_3_0_11"/>
<dbReference type="PANTHER" id="PTHR43566:SF2">
    <property type="entry name" value="DUF4143 DOMAIN-CONTAINING PROTEIN"/>
    <property type="match status" value="1"/>
</dbReference>
<feature type="domain" description="DUF4143" evidence="2">
    <location>
        <begin position="205"/>
        <end position="368"/>
    </location>
</feature>
<name>F5XIU9_MICPN</name>
<dbReference type="PANTHER" id="PTHR43566">
    <property type="entry name" value="CONSERVED PROTEIN"/>
    <property type="match status" value="1"/>
</dbReference>
<dbReference type="InterPro" id="IPR041682">
    <property type="entry name" value="AAA_14"/>
</dbReference>
<dbReference type="eggNOG" id="COG1373">
    <property type="taxonomic scope" value="Bacteria"/>
</dbReference>
<dbReference type="Pfam" id="PF13635">
    <property type="entry name" value="DUF4143"/>
    <property type="match status" value="1"/>
</dbReference>
<protein>
    <recommendedName>
        <fullName evidence="5">AAA+ ATPase domain-containing protein</fullName>
    </recommendedName>
</protein>
<evidence type="ECO:0000259" key="2">
    <source>
        <dbReference type="Pfam" id="PF13635"/>
    </source>
</evidence>
<gene>
    <name evidence="3" type="ordered locus">MLP_53230</name>
</gene>
<sequence>METSGDLVERRIFPVAIDRCAESPVVLLEGPRTVGKSTLLMALAGRLGGDVLDLDDVDMRTAVRRDPAAMVDGPGPVLIDEYQHAPIVLDAIKARLNRSSRPGQFVLTGSARHESLPRAAQALTGRLQRLPVLPLSQVELEHSESDLLLGLLNGPAEAIVAPASTSTRQDYVDRVARGGFPLALAAHDASARSRWIDEWVRLTLERDVEELSRVRQAHLLPLVLERLAGQTAQVLNGAQLAGDLGINERTARDYIRLLEAVFLVRMLPSWDRTLTKRTTARPKAHLIDSGVAARLLRLTSDKLASKDPAVLTQFGHLLESFVVGEVLAQASWTDGISSAGHWRTRDGVEVDLVIETDDGRVVAFEIKAASRASGSDFPGLRSLRDHLGDAFIAGVVLYTGARSYTYEDRLHVMPIDRLWQA</sequence>
<dbReference type="EMBL" id="AP012204">
    <property type="protein sequence ID" value="BAK38337.1"/>
    <property type="molecule type" value="Genomic_DNA"/>
</dbReference>
<dbReference type="InterPro" id="IPR025420">
    <property type="entry name" value="DUF4143"/>
</dbReference>
<dbReference type="OrthoDB" id="128089at2"/>
<dbReference type="InterPro" id="IPR027417">
    <property type="entry name" value="P-loop_NTPase"/>
</dbReference>
<evidence type="ECO:0008006" key="5">
    <source>
        <dbReference type="Google" id="ProtNLM"/>
    </source>
</evidence>
<dbReference type="KEGG" id="mph:MLP_53230"/>
<dbReference type="AlphaFoldDB" id="F5XIU9"/>
<feature type="domain" description="AAA" evidence="1">
    <location>
        <begin position="23"/>
        <end position="140"/>
    </location>
</feature>
<organism evidence="3 4">
    <name type="scientific">Microlunatus phosphovorus (strain ATCC 700054 / DSM 10555 / JCM 9379 / NBRC 101784 / NCIMB 13414 / VKM Ac-1990 / NM-1)</name>
    <dbReference type="NCBI Taxonomy" id="1032480"/>
    <lineage>
        <taxon>Bacteria</taxon>
        <taxon>Bacillati</taxon>
        <taxon>Actinomycetota</taxon>
        <taxon>Actinomycetes</taxon>
        <taxon>Propionibacteriales</taxon>
        <taxon>Propionibacteriaceae</taxon>
        <taxon>Microlunatus</taxon>
    </lineage>
</organism>
<keyword evidence="4" id="KW-1185">Reference proteome</keyword>
<dbReference type="Proteomes" id="UP000007947">
    <property type="component" value="Chromosome"/>
</dbReference>
<evidence type="ECO:0000313" key="4">
    <source>
        <dbReference type="Proteomes" id="UP000007947"/>
    </source>
</evidence>
<reference evidence="3 4" key="1">
    <citation type="submission" date="2011-05" db="EMBL/GenBank/DDBJ databases">
        <title>Whole genome sequence of Microlunatus phosphovorus NM-1.</title>
        <authorList>
            <person name="Hosoyama A."/>
            <person name="Sasaki K."/>
            <person name="Harada T."/>
            <person name="Igarashi R."/>
            <person name="Kawakoshi A."/>
            <person name="Sasagawa M."/>
            <person name="Fukada J."/>
            <person name="Nakamura S."/>
            <person name="Katano Y."/>
            <person name="Hanada S."/>
            <person name="Kamagata Y."/>
            <person name="Nakamura N."/>
            <person name="Yamazaki S."/>
            <person name="Fujita N."/>
        </authorList>
    </citation>
    <scope>NUCLEOTIDE SEQUENCE [LARGE SCALE GENOMIC DNA]</scope>
    <source>
        <strain evidence="4">ATCC 700054 / DSM 10555 / JCM 9379 / NBRC 101784 / NCIMB 13414 / VKM Ac-1990 / NM-1</strain>
    </source>
</reference>
<evidence type="ECO:0000313" key="3">
    <source>
        <dbReference type="EMBL" id="BAK38337.1"/>
    </source>
</evidence>
<evidence type="ECO:0000259" key="1">
    <source>
        <dbReference type="Pfam" id="PF13173"/>
    </source>
</evidence>
<proteinExistence type="predicted"/>
<dbReference type="Gene3D" id="3.40.50.300">
    <property type="entry name" value="P-loop containing nucleotide triphosphate hydrolases"/>
    <property type="match status" value="1"/>
</dbReference>
<dbReference type="STRING" id="1032480.MLP_53230"/>
<accession>F5XIU9</accession>
<dbReference type="SUPFAM" id="SSF52540">
    <property type="entry name" value="P-loop containing nucleoside triphosphate hydrolases"/>
    <property type="match status" value="1"/>
</dbReference>